<evidence type="ECO:0000256" key="7">
    <source>
        <dbReference type="ARBA" id="ARBA00038357"/>
    </source>
</evidence>
<evidence type="ECO:0000256" key="5">
    <source>
        <dbReference type="ARBA" id="ARBA00023014"/>
    </source>
</evidence>
<dbReference type="InterPro" id="IPR001199">
    <property type="entry name" value="Cyt_B5-like_heme/steroid-bd"/>
</dbReference>
<comment type="similarity">
    <text evidence="1">Belongs to the adrenodoxin/putidaredoxin family.</text>
</comment>
<dbReference type="AlphaFoldDB" id="A0AAD5TY13"/>
<keyword evidence="10" id="KW-1185">Reference proteome</keyword>
<dbReference type="Proteomes" id="UP001211065">
    <property type="component" value="Unassembled WGS sequence"/>
</dbReference>
<dbReference type="GO" id="GO:0005739">
    <property type="term" value="C:mitochondrion"/>
    <property type="evidence" value="ECO:0007669"/>
    <property type="project" value="TreeGrafter"/>
</dbReference>
<reference evidence="9" key="1">
    <citation type="submission" date="2020-05" db="EMBL/GenBank/DDBJ databases">
        <title>Phylogenomic resolution of chytrid fungi.</title>
        <authorList>
            <person name="Stajich J.E."/>
            <person name="Amses K."/>
            <person name="Simmons R."/>
            <person name="Seto K."/>
            <person name="Myers J."/>
            <person name="Bonds A."/>
            <person name="Quandt C.A."/>
            <person name="Barry K."/>
            <person name="Liu P."/>
            <person name="Grigoriev I."/>
            <person name="Longcore J.E."/>
            <person name="James T.Y."/>
        </authorList>
    </citation>
    <scope>NUCLEOTIDE SEQUENCE</scope>
    <source>
        <strain evidence="9">JEL0476</strain>
    </source>
</reference>
<evidence type="ECO:0000256" key="4">
    <source>
        <dbReference type="ARBA" id="ARBA00023004"/>
    </source>
</evidence>
<proteinExistence type="inferred from homology"/>
<dbReference type="FunFam" id="3.10.120.10:FF:000003">
    <property type="entry name" value="membrane-associated progesterone receptor component 1"/>
    <property type="match status" value="1"/>
</dbReference>
<dbReference type="PRINTS" id="PR00355">
    <property type="entry name" value="ADRENODOXIN"/>
</dbReference>
<dbReference type="GO" id="GO:0009055">
    <property type="term" value="F:electron transfer activity"/>
    <property type="evidence" value="ECO:0007669"/>
    <property type="project" value="TreeGrafter"/>
</dbReference>
<dbReference type="InterPro" id="IPR001041">
    <property type="entry name" value="2Fe-2S_ferredoxin-type"/>
</dbReference>
<dbReference type="Pfam" id="PF00111">
    <property type="entry name" value="Fer2"/>
    <property type="match status" value="1"/>
</dbReference>
<dbReference type="GO" id="GO:0046872">
    <property type="term" value="F:metal ion binding"/>
    <property type="evidence" value="ECO:0007669"/>
    <property type="project" value="UniProtKB-KW"/>
</dbReference>
<feature type="domain" description="2Fe-2S ferredoxin-type" evidence="8">
    <location>
        <begin position="1"/>
        <end position="80"/>
    </location>
</feature>
<dbReference type="GO" id="GO:0051537">
    <property type="term" value="F:2 iron, 2 sulfur cluster binding"/>
    <property type="evidence" value="ECO:0007669"/>
    <property type="project" value="UniProtKB-KW"/>
</dbReference>
<dbReference type="GO" id="GO:0140647">
    <property type="term" value="P:P450-containing electron transport chain"/>
    <property type="evidence" value="ECO:0007669"/>
    <property type="project" value="InterPro"/>
</dbReference>
<dbReference type="PROSITE" id="PS00814">
    <property type="entry name" value="ADX"/>
    <property type="match status" value="1"/>
</dbReference>
<dbReference type="Gene3D" id="3.10.120.10">
    <property type="entry name" value="Cytochrome b5-like heme/steroid binding domain"/>
    <property type="match status" value="1"/>
</dbReference>
<comment type="cofactor">
    <cofactor evidence="6">
        <name>[2Fe-2S] cluster</name>
        <dbReference type="ChEBI" id="CHEBI:190135"/>
    </cofactor>
</comment>
<evidence type="ECO:0000313" key="9">
    <source>
        <dbReference type="EMBL" id="KAJ3215468.1"/>
    </source>
</evidence>
<dbReference type="EMBL" id="JADGJW010000541">
    <property type="protein sequence ID" value="KAJ3215468.1"/>
    <property type="molecule type" value="Genomic_DNA"/>
</dbReference>
<evidence type="ECO:0000256" key="6">
    <source>
        <dbReference type="ARBA" id="ARBA00034078"/>
    </source>
</evidence>
<evidence type="ECO:0000256" key="3">
    <source>
        <dbReference type="ARBA" id="ARBA00022723"/>
    </source>
</evidence>
<name>A0AAD5TY13_9FUNG</name>
<keyword evidence="3" id="KW-0479">Metal-binding</keyword>
<dbReference type="InterPro" id="IPR012675">
    <property type="entry name" value="Beta-grasp_dom_sf"/>
</dbReference>
<dbReference type="SUPFAM" id="SSF54292">
    <property type="entry name" value="2Fe-2S ferredoxin-like"/>
    <property type="match status" value="1"/>
</dbReference>
<keyword evidence="2" id="KW-0001">2Fe-2S</keyword>
<accession>A0AAD5TY13</accession>
<dbReference type="InterPro" id="IPR001055">
    <property type="entry name" value="Adrenodoxin-like"/>
</dbReference>
<evidence type="ECO:0000256" key="2">
    <source>
        <dbReference type="ARBA" id="ARBA00022714"/>
    </source>
</evidence>
<protein>
    <recommendedName>
        <fullName evidence="8">2Fe-2S ferredoxin-type domain-containing protein</fullName>
    </recommendedName>
</protein>
<organism evidence="9 10">
    <name type="scientific">Clydaea vesicula</name>
    <dbReference type="NCBI Taxonomy" id="447962"/>
    <lineage>
        <taxon>Eukaryota</taxon>
        <taxon>Fungi</taxon>
        <taxon>Fungi incertae sedis</taxon>
        <taxon>Chytridiomycota</taxon>
        <taxon>Chytridiomycota incertae sedis</taxon>
        <taxon>Chytridiomycetes</taxon>
        <taxon>Lobulomycetales</taxon>
        <taxon>Lobulomycetaceae</taxon>
        <taxon>Clydaea</taxon>
    </lineage>
</organism>
<dbReference type="InterPro" id="IPR018298">
    <property type="entry name" value="Adrenodoxin_Fe-S_BS"/>
</dbReference>
<dbReference type="InterPro" id="IPR036400">
    <property type="entry name" value="Cyt_B5-like_heme/steroid_sf"/>
</dbReference>
<evidence type="ECO:0000313" key="10">
    <source>
        <dbReference type="Proteomes" id="UP001211065"/>
    </source>
</evidence>
<dbReference type="PANTHER" id="PTHR23426">
    <property type="entry name" value="FERREDOXIN/ADRENODOXIN"/>
    <property type="match status" value="1"/>
</dbReference>
<dbReference type="Gene3D" id="3.10.20.30">
    <property type="match status" value="1"/>
</dbReference>
<keyword evidence="5" id="KW-0411">Iron-sulfur</keyword>
<comment type="caution">
    <text evidence="9">The sequence shown here is derived from an EMBL/GenBank/DDBJ whole genome shotgun (WGS) entry which is preliminary data.</text>
</comment>
<dbReference type="CDD" id="cd00207">
    <property type="entry name" value="fer2"/>
    <property type="match status" value="1"/>
</dbReference>
<evidence type="ECO:0000259" key="8">
    <source>
        <dbReference type="PROSITE" id="PS51085"/>
    </source>
</evidence>
<dbReference type="InterPro" id="IPR036010">
    <property type="entry name" value="2Fe-2S_ferredoxin-like_sf"/>
</dbReference>
<comment type="similarity">
    <text evidence="7">Belongs to the cytochrome b5 family. MAPR subfamily.</text>
</comment>
<dbReference type="SMART" id="SM01117">
    <property type="entry name" value="Cyt-b5"/>
    <property type="match status" value="1"/>
</dbReference>
<dbReference type="PANTHER" id="PTHR23426:SF65">
    <property type="entry name" value="FERREDOXIN-2, MITOCHONDRIAL"/>
    <property type="match status" value="1"/>
</dbReference>
<keyword evidence="4" id="KW-0408">Iron</keyword>
<dbReference type="GO" id="GO:0020037">
    <property type="term" value="F:heme binding"/>
    <property type="evidence" value="ECO:0007669"/>
    <property type="project" value="UniProtKB-ARBA"/>
</dbReference>
<sequence length="248" mass="28052">MDIAHANDIDLEGACEGSLACSTCHVIVEENFYDKLEEPNDEENDMLDLAFGLTETSRLGCQVEMDEELDGIIVKIPALKAKIQKKKMSQAEFYAKQLSENPLNWILLTVAVYVSMSLFSVNSHSHRKIVELKHPETILIRNFTRKELEEFNGENGKKIYMAVAGKVFDVTSGKSFYGPGGMYGNFAGRDASRGLAKNSFDKEMIKSLSEPIDNLNDLEKDEIESLKEWAAFFEQKYIHIGFLFEDKN</sequence>
<dbReference type="Pfam" id="PF00173">
    <property type="entry name" value="Cyt-b5"/>
    <property type="match status" value="1"/>
</dbReference>
<dbReference type="PROSITE" id="PS51085">
    <property type="entry name" value="2FE2S_FER_2"/>
    <property type="match status" value="1"/>
</dbReference>
<dbReference type="SUPFAM" id="SSF55856">
    <property type="entry name" value="Cytochrome b5-like heme/steroid binding domain"/>
    <property type="match status" value="1"/>
</dbReference>
<gene>
    <name evidence="9" type="ORF">HK099_006365</name>
</gene>
<evidence type="ECO:0000256" key="1">
    <source>
        <dbReference type="ARBA" id="ARBA00010914"/>
    </source>
</evidence>